<keyword evidence="5" id="KW-1185">Reference proteome</keyword>
<gene>
    <name evidence="3" type="ORF">JXQ802_LOCUS33888</name>
    <name evidence="2" type="ORF">PYM288_LOCUS22097</name>
</gene>
<keyword evidence="1" id="KW-0175">Coiled coil</keyword>
<protein>
    <recommendedName>
        <fullName evidence="6">B box-type domain-containing protein</fullName>
    </recommendedName>
</protein>
<evidence type="ECO:0000313" key="4">
    <source>
        <dbReference type="Proteomes" id="UP000663854"/>
    </source>
</evidence>
<evidence type="ECO:0000313" key="3">
    <source>
        <dbReference type="EMBL" id="CAF1384955.1"/>
    </source>
</evidence>
<dbReference type="Proteomes" id="UP000663870">
    <property type="component" value="Unassembled WGS sequence"/>
</dbReference>
<name>A0A814SIC8_9BILA</name>
<proteinExistence type="predicted"/>
<feature type="coiled-coil region" evidence="1">
    <location>
        <begin position="31"/>
        <end position="58"/>
    </location>
</feature>
<accession>A0A814SIC8</accession>
<dbReference type="Proteomes" id="UP000663854">
    <property type="component" value="Unassembled WGS sequence"/>
</dbReference>
<reference evidence="2" key="1">
    <citation type="submission" date="2021-02" db="EMBL/GenBank/DDBJ databases">
        <authorList>
            <person name="Nowell W R."/>
        </authorList>
    </citation>
    <scope>NUCLEOTIDE SEQUENCE</scope>
</reference>
<evidence type="ECO:0008006" key="6">
    <source>
        <dbReference type="Google" id="ProtNLM"/>
    </source>
</evidence>
<evidence type="ECO:0000313" key="2">
    <source>
        <dbReference type="EMBL" id="CAF1148534.1"/>
    </source>
</evidence>
<comment type="caution">
    <text evidence="2">The sequence shown here is derived from an EMBL/GenBank/DDBJ whole genome shotgun (WGS) entry which is preliminary data.</text>
</comment>
<organism evidence="2 4">
    <name type="scientific">Rotaria sordida</name>
    <dbReference type="NCBI Taxonomy" id="392033"/>
    <lineage>
        <taxon>Eukaryota</taxon>
        <taxon>Metazoa</taxon>
        <taxon>Spiralia</taxon>
        <taxon>Gnathifera</taxon>
        <taxon>Rotifera</taxon>
        <taxon>Eurotatoria</taxon>
        <taxon>Bdelloidea</taxon>
        <taxon>Philodinida</taxon>
        <taxon>Philodinidae</taxon>
        <taxon>Rotaria</taxon>
    </lineage>
</organism>
<sequence length="117" mass="13839">MARVAGKAQCMICDTEKNAVKCECCSKMFCHIHLSLHREELSQQLDEIEQNFDLFGETLTRKKNHPQQHSLIKQIDQWEKDSINKIQQKAEECRQLVFHHLTKHFTQIEDNFVELTN</sequence>
<dbReference type="EMBL" id="CAJNOL010001577">
    <property type="protein sequence ID" value="CAF1384955.1"/>
    <property type="molecule type" value="Genomic_DNA"/>
</dbReference>
<evidence type="ECO:0000256" key="1">
    <source>
        <dbReference type="SAM" id="Coils"/>
    </source>
</evidence>
<dbReference type="AlphaFoldDB" id="A0A814SIC8"/>
<evidence type="ECO:0000313" key="5">
    <source>
        <dbReference type="Proteomes" id="UP000663870"/>
    </source>
</evidence>
<dbReference type="EMBL" id="CAJNOH010000922">
    <property type="protein sequence ID" value="CAF1148534.1"/>
    <property type="molecule type" value="Genomic_DNA"/>
</dbReference>